<evidence type="ECO:0000259" key="1">
    <source>
        <dbReference type="Pfam" id="PF12146"/>
    </source>
</evidence>
<proteinExistence type="predicted"/>
<dbReference type="InterPro" id="IPR022742">
    <property type="entry name" value="Hydrolase_4"/>
</dbReference>
<reference evidence="3 4" key="1">
    <citation type="submission" date="2019-03" db="EMBL/GenBank/DDBJ databases">
        <authorList>
            <person name="Gaulin E."/>
            <person name="Dumas B."/>
        </authorList>
    </citation>
    <scope>NUCLEOTIDE SEQUENCE [LARGE SCALE GENOMIC DNA]</scope>
    <source>
        <strain evidence="3">CBS 568.67</strain>
    </source>
</reference>
<dbReference type="PRINTS" id="PR00111">
    <property type="entry name" value="ABHYDROLASE"/>
</dbReference>
<organism evidence="3 4">
    <name type="scientific">Aphanomyces stellatus</name>
    <dbReference type="NCBI Taxonomy" id="120398"/>
    <lineage>
        <taxon>Eukaryota</taxon>
        <taxon>Sar</taxon>
        <taxon>Stramenopiles</taxon>
        <taxon>Oomycota</taxon>
        <taxon>Saprolegniomycetes</taxon>
        <taxon>Saprolegniales</taxon>
        <taxon>Verrucalvaceae</taxon>
        <taxon>Aphanomyces</taxon>
    </lineage>
</organism>
<dbReference type="Pfam" id="PF12146">
    <property type="entry name" value="Hydrolase_4"/>
    <property type="match status" value="1"/>
</dbReference>
<feature type="domain" description="Serine aminopeptidase S33" evidence="1">
    <location>
        <begin position="30"/>
        <end position="270"/>
    </location>
</feature>
<dbReference type="SUPFAM" id="SSF53474">
    <property type="entry name" value="alpha/beta-Hydrolases"/>
    <property type="match status" value="1"/>
</dbReference>
<name>A0A485KY72_9STRA</name>
<dbReference type="InterPro" id="IPR051044">
    <property type="entry name" value="MAG_DAG_Lipase"/>
</dbReference>
<evidence type="ECO:0000313" key="3">
    <source>
        <dbReference type="EMBL" id="VFT90212.1"/>
    </source>
</evidence>
<evidence type="ECO:0000313" key="4">
    <source>
        <dbReference type="Proteomes" id="UP000332933"/>
    </source>
</evidence>
<dbReference type="PANTHER" id="PTHR11614">
    <property type="entry name" value="PHOSPHOLIPASE-RELATED"/>
    <property type="match status" value="1"/>
</dbReference>
<dbReference type="OrthoDB" id="2498029at2759"/>
<dbReference type="EMBL" id="CAADRA010005469">
    <property type="protein sequence ID" value="VFT90212.1"/>
    <property type="molecule type" value="Genomic_DNA"/>
</dbReference>
<gene>
    <name evidence="3" type="primary">Aste57867_13373</name>
    <name evidence="2" type="ORF">As57867_013323</name>
    <name evidence="3" type="ORF">ASTE57867_13373</name>
</gene>
<dbReference type="InterPro" id="IPR000073">
    <property type="entry name" value="AB_hydrolase_1"/>
</dbReference>
<dbReference type="EMBL" id="VJMH01005448">
    <property type="protein sequence ID" value="KAF0695853.1"/>
    <property type="molecule type" value="Genomic_DNA"/>
</dbReference>
<dbReference type="Gene3D" id="3.40.50.1820">
    <property type="entry name" value="alpha/beta hydrolase"/>
    <property type="match status" value="1"/>
</dbReference>
<keyword evidence="4" id="KW-1185">Reference proteome</keyword>
<accession>A0A485KY72</accession>
<sequence>MAAVTFSTGTFTNPRTQSLYFQKHVPTCGAVRGLVVFLHGLGEYSARYNELLEHVASHQWAVYSFDYIGHGRSDGETLYFDRFEDLIVDTEAFIAFAKDDVKSQVSSDKCVLIGNSIGGLLTNFVIVRKNQRVDAAILVAPGLDVPRTWALSIQSAFAAILSALVPKWRIVPSRDRNDLTPDASILAAMDDDPYLNKLLMPCRVGQEILDAFTAFGPRKADVEIPMLVLFGSDEKMVCTASIRRYVDEIASKKKELREFSGMGHLMLLESNRSEIFEVVTAWLKSC</sequence>
<reference evidence="2" key="2">
    <citation type="submission" date="2019-06" db="EMBL/GenBank/DDBJ databases">
        <title>Genomics analysis of Aphanomyces spp. identifies a new class of oomycete effector associated with host adaptation.</title>
        <authorList>
            <person name="Gaulin E."/>
        </authorList>
    </citation>
    <scope>NUCLEOTIDE SEQUENCE</scope>
    <source>
        <strain evidence="2">CBS 578.67</strain>
    </source>
</reference>
<protein>
    <submittedName>
        <fullName evidence="3">Aste57867_13373 protein</fullName>
    </submittedName>
</protein>
<dbReference type="AlphaFoldDB" id="A0A485KY72"/>
<dbReference type="InterPro" id="IPR029058">
    <property type="entry name" value="AB_hydrolase_fold"/>
</dbReference>
<evidence type="ECO:0000313" key="2">
    <source>
        <dbReference type="EMBL" id="KAF0695853.1"/>
    </source>
</evidence>
<dbReference type="Proteomes" id="UP000332933">
    <property type="component" value="Unassembled WGS sequence"/>
</dbReference>